<dbReference type="PANTHER" id="PTHR31088">
    <property type="entry name" value="MEMBRANE-ASSOCIATED PROTEIN VIPP1, CHLOROPLASTIC"/>
    <property type="match status" value="1"/>
</dbReference>
<evidence type="ECO:0000313" key="3">
    <source>
        <dbReference type="Proteomes" id="UP001469365"/>
    </source>
</evidence>
<dbReference type="InterPro" id="IPR007157">
    <property type="entry name" value="PspA_VIPP1"/>
</dbReference>
<accession>A0ABU9DG78</accession>
<comment type="similarity">
    <text evidence="1">Belongs to the PspA/Vipp/IM30 family.</text>
</comment>
<dbReference type="Pfam" id="PF04012">
    <property type="entry name" value="PspA_IM30"/>
    <property type="match status" value="1"/>
</dbReference>
<sequence length="226" mass="24826">MGILARFREIMASNIHALLDKTEDPERTIDDFMRGLNRDLGQVKAETASVLADERRTKRALDDCQAEIAKLQRYAEKAVEAGNDGEARKFLERKVPLAEKEASLQAAYDLAASNAASMKRIQDKLISDIGQLEARQAELKGKLAATRVQQRINAAGSSVGGQDAAFQAAEEKVNSAYEEAMALAELRGGQKDDLDELLAQYDRDTDKGTDTGDELAAIKEKLKKKE</sequence>
<dbReference type="EMBL" id="JBBPCC010000002">
    <property type="protein sequence ID" value="MEK8127152.1"/>
    <property type="molecule type" value="Genomic_DNA"/>
</dbReference>
<keyword evidence="3" id="KW-1185">Reference proteome</keyword>
<reference evidence="2 3" key="1">
    <citation type="submission" date="2024-04" db="EMBL/GenBank/DDBJ databases">
        <title>draft genome sequnece of Paenibacillus filicis.</title>
        <authorList>
            <person name="Kim D.-U."/>
        </authorList>
    </citation>
    <scope>NUCLEOTIDE SEQUENCE [LARGE SCALE GENOMIC DNA]</scope>
    <source>
        <strain evidence="2 3">KACC14197</strain>
    </source>
</reference>
<dbReference type="PANTHER" id="PTHR31088:SF6">
    <property type="entry name" value="PHAGE SHOCK PROTEIN A"/>
    <property type="match status" value="1"/>
</dbReference>
<dbReference type="Proteomes" id="UP001469365">
    <property type="component" value="Unassembled WGS sequence"/>
</dbReference>
<protein>
    <submittedName>
        <fullName evidence="2">PspA/IM30 family protein</fullName>
    </submittedName>
</protein>
<organism evidence="2 3">
    <name type="scientific">Paenibacillus filicis</name>
    <dbReference type="NCBI Taxonomy" id="669464"/>
    <lineage>
        <taxon>Bacteria</taxon>
        <taxon>Bacillati</taxon>
        <taxon>Bacillota</taxon>
        <taxon>Bacilli</taxon>
        <taxon>Bacillales</taxon>
        <taxon>Paenibacillaceae</taxon>
        <taxon>Paenibacillus</taxon>
    </lineage>
</organism>
<gene>
    <name evidence="2" type="ORF">WMW72_04420</name>
</gene>
<evidence type="ECO:0000256" key="1">
    <source>
        <dbReference type="ARBA" id="ARBA00043985"/>
    </source>
</evidence>
<name>A0ABU9DG78_9BACL</name>
<proteinExistence type="inferred from homology"/>
<evidence type="ECO:0000313" key="2">
    <source>
        <dbReference type="EMBL" id="MEK8127152.1"/>
    </source>
</evidence>
<comment type="caution">
    <text evidence="2">The sequence shown here is derived from an EMBL/GenBank/DDBJ whole genome shotgun (WGS) entry which is preliminary data.</text>
</comment>
<dbReference type="RefSeq" id="WP_341414210.1">
    <property type="nucleotide sequence ID" value="NZ_JBBPCC010000002.1"/>
</dbReference>